<dbReference type="EMBL" id="HBFA01005573">
    <property type="protein sequence ID" value="CAD8653175.1"/>
    <property type="molecule type" value="Transcribed_RNA"/>
</dbReference>
<gene>
    <name evidence="3" type="ORF">POBO1169_LOCUS2842</name>
</gene>
<dbReference type="Pfam" id="PF00627">
    <property type="entry name" value="UBA"/>
    <property type="match status" value="1"/>
</dbReference>
<dbReference type="PANTHER" id="PTHR41733:SF1">
    <property type="entry name" value="CHROMOSOME UNDETERMINED SCAFFOLD_30, WHOLE GENOME SHOTGUN SEQUENCE"/>
    <property type="match status" value="1"/>
</dbReference>
<feature type="region of interest" description="Disordered" evidence="1">
    <location>
        <begin position="158"/>
        <end position="180"/>
    </location>
</feature>
<dbReference type="SMART" id="SM00165">
    <property type="entry name" value="UBA"/>
    <property type="match status" value="1"/>
</dbReference>
<evidence type="ECO:0000259" key="2">
    <source>
        <dbReference type="PROSITE" id="PS50030"/>
    </source>
</evidence>
<dbReference type="SUPFAM" id="SSF46934">
    <property type="entry name" value="UBA-like"/>
    <property type="match status" value="1"/>
</dbReference>
<evidence type="ECO:0000313" key="3">
    <source>
        <dbReference type="EMBL" id="CAD8653175.1"/>
    </source>
</evidence>
<accession>A0A7S0MW92</accession>
<reference evidence="3" key="1">
    <citation type="submission" date="2021-01" db="EMBL/GenBank/DDBJ databases">
        <authorList>
            <person name="Corre E."/>
            <person name="Pelletier E."/>
            <person name="Niang G."/>
            <person name="Scheremetjew M."/>
            <person name="Finn R."/>
            <person name="Kale V."/>
            <person name="Holt S."/>
            <person name="Cochrane G."/>
            <person name="Meng A."/>
            <person name="Brown T."/>
            <person name="Cohen L."/>
        </authorList>
    </citation>
    <scope>NUCLEOTIDE SEQUENCE</scope>
    <source>
        <strain evidence="3">CCMP722</strain>
    </source>
</reference>
<organism evidence="3">
    <name type="scientific">Pyramimonas obovata</name>
    <dbReference type="NCBI Taxonomy" id="1411642"/>
    <lineage>
        <taxon>Eukaryota</taxon>
        <taxon>Viridiplantae</taxon>
        <taxon>Chlorophyta</taxon>
        <taxon>Pyramimonadophyceae</taxon>
        <taxon>Pyramimonadales</taxon>
        <taxon>Pyramimonadaceae</taxon>
        <taxon>Pyramimonas</taxon>
        <taxon>Pyramimonas incertae sedis</taxon>
    </lineage>
</organism>
<dbReference type="InterPro" id="IPR009060">
    <property type="entry name" value="UBA-like_sf"/>
</dbReference>
<dbReference type="AlphaFoldDB" id="A0A7S0MW92"/>
<proteinExistence type="predicted"/>
<feature type="region of interest" description="Disordered" evidence="1">
    <location>
        <begin position="227"/>
        <end position="297"/>
    </location>
</feature>
<protein>
    <recommendedName>
        <fullName evidence="2">UBA domain-containing protein</fullName>
    </recommendedName>
</protein>
<dbReference type="PROSITE" id="PS50030">
    <property type="entry name" value="UBA"/>
    <property type="match status" value="1"/>
</dbReference>
<dbReference type="PANTHER" id="PTHR41733">
    <property type="entry name" value="UBIQUITIN-ASSOCIATED/TRANSLATION ELONGATION FACTOR EF1B, N-TERMINAL, EUKARYOTE"/>
    <property type="match status" value="1"/>
</dbReference>
<dbReference type="Gene3D" id="1.10.8.10">
    <property type="entry name" value="DNA helicase RuvA subunit, C-terminal domain"/>
    <property type="match status" value="1"/>
</dbReference>
<name>A0A7S0MW92_9CHLO</name>
<dbReference type="Gene3D" id="1.10.10.60">
    <property type="entry name" value="Homeodomain-like"/>
    <property type="match status" value="1"/>
</dbReference>
<evidence type="ECO:0000256" key="1">
    <source>
        <dbReference type="SAM" id="MobiDB-lite"/>
    </source>
</evidence>
<feature type="domain" description="UBA" evidence="2">
    <location>
        <begin position="287"/>
        <end position="330"/>
    </location>
</feature>
<feature type="compositionally biased region" description="Basic and acidic residues" evidence="1">
    <location>
        <begin position="171"/>
        <end position="180"/>
    </location>
</feature>
<dbReference type="InterPro" id="IPR015940">
    <property type="entry name" value="UBA"/>
</dbReference>
<feature type="compositionally biased region" description="Basic residues" evidence="1">
    <location>
        <begin position="247"/>
        <end position="258"/>
    </location>
</feature>
<sequence length="330" mass="35857">MASPIGKRGPKVGDSASLWNFTLVPGWTNEEVAVLKLALMKFGVGQWKEIVESGCLPGKLIQQLNGQTQRLLGQQSLATFTRLRIDVDKVRADNLLKTDVKRKNGLIINEGGVLKPEERERQRKENLEKYGVDQATSDAIELEVAGSRETATALGACPTRPASMRTKPRALHLDSNTREEQTDKVVAALTGADVMKVDITTLSWQAKVALLLHLRRELVRLSPSAAAAGPATTASDENLPPAANKQPQKKSLSKKRASTSRDAGLPARKEAARGSTKGRKAAKVSDDEEEEGNSSQLAQLMAMGFSKRKAQDALIENHGNLEMVVEYLFG</sequence>